<organism evidence="5 6">
    <name type="scientific">Prorocentrum cordatum</name>
    <dbReference type="NCBI Taxonomy" id="2364126"/>
    <lineage>
        <taxon>Eukaryota</taxon>
        <taxon>Sar</taxon>
        <taxon>Alveolata</taxon>
        <taxon>Dinophyceae</taxon>
        <taxon>Prorocentrales</taxon>
        <taxon>Prorocentraceae</taxon>
        <taxon>Prorocentrum</taxon>
    </lineage>
</organism>
<sequence>WGSPAIFAVSDGTGGVARALAVAGFAQFGSSEEADVQVCPGIRSEDDVRSVVLRAASAAPQDSLRIEQAGAMLIYTLASPDLGDLLRREAGKRGVPCIDVLEPVLVAMERCFGLKRSLLFSEGDQLLDGLEADDRTVFAVSDSSGDSTFAMVCAALQQFPDSGVRDVTVCAEVLSLEEINHIVDEADAVDSLIIFSFASSGMSRFMRQQCSRAGVPFADVYQPVLVALEKYLDYPPVGVPGGHDLNSGQDWHERWSKLPV</sequence>
<comment type="caution">
    <text evidence="5">The sequence shown here is derived from an EMBL/GenBank/DDBJ whole genome shotgun (WGS) entry which is preliminary data.</text>
</comment>
<reference evidence="5" key="1">
    <citation type="submission" date="2023-10" db="EMBL/GenBank/DDBJ databases">
        <authorList>
            <person name="Chen Y."/>
            <person name="Shah S."/>
            <person name="Dougan E. K."/>
            <person name="Thang M."/>
            <person name="Chan C."/>
        </authorList>
    </citation>
    <scope>NUCLEOTIDE SEQUENCE [LARGE SCALE GENOMIC DNA]</scope>
</reference>
<accession>A0ABN9SWG2</accession>
<keyword evidence="3" id="KW-0547">Nucleotide-binding</keyword>
<evidence type="ECO:0000256" key="4">
    <source>
        <dbReference type="ARBA" id="ARBA00022777"/>
    </source>
</evidence>
<dbReference type="Proteomes" id="UP001189429">
    <property type="component" value="Unassembled WGS sequence"/>
</dbReference>
<feature type="non-terminal residue" evidence="5">
    <location>
        <position position="1"/>
    </location>
</feature>
<evidence type="ECO:0000256" key="3">
    <source>
        <dbReference type="ARBA" id="ARBA00022741"/>
    </source>
</evidence>
<dbReference type="PANTHER" id="PTHR31756">
    <property type="entry name" value="PYRUVATE, PHOSPHATE DIKINASE REGULATORY PROTEIN 1, CHLOROPLASTIC"/>
    <property type="match status" value="1"/>
</dbReference>
<keyword evidence="6" id="KW-1185">Reference proteome</keyword>
<proteinExistence type="predicted"/>
<dbReference type="Pfam" id="PF03618">
    <property type="entry name" value="Kinase-PPPase"/>
    <property type="match status" value="2"/>
</dbReference>
<evidence type="ECO:0000313" key="5">
    <source>
        <dbReference type="EMBL" id="CAK0836897.1"/>
    </source>
</evidence>
<keyword evidence="1" id="KW-0723">Serine/threonine-protein kinase</keyword>
<keyword evidence="2" id="KW-0808">Transferase</keyword>
<dbReference type="InterPro" id="IPR005177">
    <property type="entry name" value="Kinase-pyrophosphorylase"/>
</dbReference>
<evidence type="ECO:0000256" key="2">
    <source>
        <dbReference type="ARBA" id="ARBA00022679"/>
    </source>
</evidence>
<protein>
    <submittedName>
        <fullName evidence="5">Uncharacterized protein</fullName>
    </submittedName>
</protein>
<keyword evidence="4" id="KW-0418">Kinase</keyword>
<evidence type="ECO:0000313" key="6">
    <source>
        <dbReference type="Proteomes" id="UP001189429"/>
    </source>
</evidence>
<evidence type="ECO:0000256" key="1">
    <source>
        <dbReference type="ARBA" id="ARBA00022527"/>
    </source>
</evidence>
<gene>
    <name evidence="5" type="ORF">PCOR1329_LOCUS33254</name>
</gene>
<dbReference type="EMBL" id="CAUYUJ010013892">
    <property type="protein sequence ID" value="CAK0836897.1"/>
    <property type="molecule type" value="Genomic_DNA"/>
</dbReference>
<dbReference type="PANTHER" id="PTHR31756:SF3">
    <property type="entry name" value="PYRUVATE, PHOSPHATE DIKINASE REGULATORY PROTEIN 1, CHLOROPLASTIC"/>
    <property type="match status" value="1"/>
</dbReference>
<name>A0ABN9SWG2_9DINO</name>